<protein>
    <recommendedName>
        <fullName evidence="3">Class I SAM-dependent methyltransferase</fullName>
    </recommendedName>
</protein>
<reference evidence="1" key="1">
    <citation type="submission" date="2022-06" db="EMBL/GenBank/DDBJ databases">
        <authorList>
            <person name="Holder M.E."/>
            <person name="Ajami N.J."/>
            <person name="Petrosino J.F."/>
        </authorList>
    </citation>
    <scope>NUCLEOTIDE SEQUENCE</scope>
    <source>
        <strain evidence="1">RMA 8861</strain>
    </source>
</reference>
<proteinExistence type="predicted"/>
<dbReference type="GeneID" id="303559770"/>
<evidence type="ECO:0000313" key="2">
    <source>
        <dbReference type="Proteomes" id="UP001055437"/>
    </source>
</evidence>
<keyword evidence="2" id="KW-1185">Reference proteome</keyword>
<dbReference type="EMBL" id="CP099799">
    <property type="protein sequence ID" value="USS00178.1"/>
    <property type="molecule type" value="Genomic_DNA"/>
</dbReference>
<dbReference type="RefSeq" id="WP_227909580.1">
    <property type="nucleotide sequence ID" value="NZ_CABMIZ010000030.1"/>
</dbReference>
<organism evidence="1 2">
    <name type="scientific">Clostridium septicum</name>
    <dbReference type="NCBI Taxonomy" id="1504"/>
    <lineage>
        <taxon>Bacteria</taxon>
        <taxon>Bacillati</taxon>
        <taxon>Bacillota</taxon>
        <taxon>Clostridia</taxon>
        <taxon>Eubacteriales</taxon>
        <taxon>Clostridiaceae</taxon>
        <taxon>Clostridium</taxon>
    </lineage>
</organism>
<dbReference type="Proteomes" id="UP001055437">
    <property type="component" value="Chromosome"/>
</dbReference>
<evidence type="ECO:0008006" key="3">
    <source>
        <dbReference type="Google" id="ProtNLM"/>
    </source>
</evidence>
<accession>A0ABY5AY53</accession>
<name>A0ABY5AY53_CLOSE</name>
<sequence>MGKVLTKLSTFANIMSKRPGTEEVTFYSILNEAQSTWCGNYFDKKMLDIVSPPITWRRIEIEKSIRDILKKYVFDYKESFAFVDIGCGGGFDSLEIERIILGINDIAGENIINDYDILNIDIDTKWLNNNEKLDKHMFGEKSKIRRCNMSIFEYLDRRYYAQEFSHENNLIISCNGFAEFLTDDDLKRLYIGIRNMADTFNGKIHIILPFANRNEKQEALGNKIGFKFRAKEKEYMISLIEEVFNGFKVSFTEKYSQIVLVVEK</sequence>
<evidence type="ECO:0000313" key="1">
    <source>
        <dbReference type="EMBL" id="USS00178.1"/>
    </source>
</evidence>
<gene>
    <name evidence="1" type="ORF">NH397_11850</name>
</gene>